<evidence type="ECO:0000313" key="13">
    <source>
        <dbReference type="EMBL" id="CAD7703333.1"/>
    </source>
</evidence>
<dbReference type="InterPro" id="IPR050060">
    <property type="entry name" value="Phosphoglucosamine_mutase"/>
</dbReference>
<dbReference type="AlphaFoldDB" id="A0A8S1JGT5"/>
<name>A0A8S1JGT5_9CHLO</name>
<evidence type="ECO:0000256" key="2">
    <source>
        <dbReference type="ARBA" id="ARBA00001946"/>
    </source>
</evidence>
<dbReference type="Gene3D" id="3.40.120.10">
    <property type="entry name" value="Alpha-D-Glucose-1,6-Bisphosphate, subunit A, domain 3"/>
    <property type="match status" value="3"/>
</dbReference>
<evidence type="ECO:0000256" key="6">
    <source>
        <dbReference type="ARBA" id="ARBA00022553"/>
    </source>
</evidence>
<proteinExistence type="inferred from homology"/>
<accession>A0A8S1JGT5</accession>
<comment type="cofactor">
    <cofactor evidence="2">
        <name>Mg(2+)</name>
        <dbReference type="ChEBI" id="CHEBI:18420"/>
    </cofactor>
</comment>
<reference evidence="13" key="1">
    <citation type="submission" date="2020-12" db="EMBL/GenBank/DDBJ databases">
        <authorList>
            <person name="Iha C."/>
        </authorList>
    </citation>
    <scope>NUCLEOTIDE SEQUENCE</scope>
</reference>
<evidence type="ECO:0000313" key="14">
    <source>
        <dbReference type="Proteomes" id="UP000708148"/>
    </source>
</evidence>
<evidence type="ECO:0000259" key="12">
    <source>
        <dbReference type="Pfam" id="PF02880"/>
    </source>
</evidence>
<dbReference type="InterPro" id="IPR005841">
    <property type="entry name" value="Alpha-D-phosphohexomutase_SF"/>
</dbReference>
<dbReference type="PRINTS" id="PR00509">
    <property type="entry name" value="PGMPMM"/>
</dbReference>
<dbReference type="InterPro" id="IPR005845">
    <property type="entry name" value="A-D-PHexomutase_a/b/a-II"/>
</dbReference>
<dbReference type="GO" id="GO:0004614">
    <property type="term" value="F:phosphoglucomutase activity"/>
    <property type="evidence" value="ECO:0007669"/>
    <property type="project" value="UniProtKB-EC"/>
</dbReference>
<keyword evidence="5" id="KW-0119">Carbohydrate metabolism</keyword>
<evidence type="ECO:0000259" key="10">
    <source>
        <dbReference type="Pfam" id="PF02878"/>
    </source>
</evidence>
<comment type="similarity">
    <text evidence="3">Belongs to the phosphohexose mutase family.</text>
</comment>
<keyword evidence="5" id="KW-0313">Glucose metabolism</keyword>
<dbReference type="GO" id="GO:0006006">
    <property type="term" value="P:glucose metabolic process"/>
    <property type="evidence" value="ECO:0007669"/>
    <property type="project" value="UniProtKB-KW"/>
</dbReference>
<dbReference type="PANTHER" id="PTHR42946:SF1">
    <property type="entry name" value="PHOSPHOGLUCOMUTASE (ALPHA-D-GLUCOSE-1,6-BISPHOSPHATE-DEPENDENT)"/>
    <property type="match status" value="1"/>
</dbReference>
<dbReference type="Pfam" id="PF02880">
    <property type="entry name" value="PGM_PMM_III"/>
    <property type="match status" value="1"/>
</dbReference>
<dbReference type="EMBL" id="CAJHUC010002169">
    <property type="protein sequence ID" value="CAD7703333.1"/>
    <property type="molecule type" value="Genomic_DNA"/>
</dbReference>
<dbReference type="SUPFAM" id="SSF53738">
    <property type="entry name" value="Phosphoglucomutase, first 3 domains"/>
    <property type="match status" value="3"/>
</dbReference>
<evidence type="ECO:0000259" key="11">
    <source>
        <dbReference type="Pfam" id="PF02879"/>
    </source>
</evidence>
<evidence type="ECO:0000256" key="7">
    <source>
        <dbReference type="ARBA" id="ARBA00049318"/>
    </source>
</evidence>
<feature type="region of interest" description="Disordered" evidence="9">
    <location>
        <begin position="25"/>
        <end position="44"/>
    </location>
</feature>
<sequence length="609" mass="65296">MLTALQSGHRWPLVVGSGRREWAGRSGVPISGRATDIPAPLTGRGRKAKTRLRASAVGVEEAPAEGSMAVGDDVMRTFLSLQQGSDVRGVAMDGIPGEQVTLTPGIVFFIGAAFADWLATKLSVEAASLRVAVGRDPRLTGPLLRSSLAAGMCSDGVSMADFGLASTPAMFMSTIATGYQYHGAIIITASHLPFNRNGLKFFTAEGGLDKPQIKEILELAAQKCALAAVNPSNQISSTAHVVEAALALDPSLVQELDFMPIYSAHLRTIIKETVNRDDNFDKPLEGFTIVVDAGNGAGGFFATDVLAKLGADISGSQFLDPDGTFPNHMPNPEDKEASEAVSRAVVAAGADLGIIFDTDVDRSGVVDESGFAINSNRMIALMSAITLREHPGSTIVTDSVTSNGLAAFIESLGGKHFRYRRGYKNVIGKGIELNNKGIETHLMMETSGHGAVKENRFLDDGAYMAVQIVTEMVRRKRDGKAGIRSIIQDLKEPLEAKEYRIKIKDPEFKPIALEATQRFHDFVEGGSQRNWQLEAENHEGWRVVVDEGDGLKGWCLLRPSIHDPLCVLNVESEVEGGLKATTQQLVAFFTTVCGDLPLDLSPLEAVLNA</sequence>
<dbReference type="InterPro" id="IPR016055">
    <property type="entry name" value="A-D-PHexomutase_a/b/a-I/II/III"/>
</dbReference>
<gene>
    <name evidence="13" type="ORF">OSTQU699_LOCUS8690</name>
</gene>
<dbReference type="InterPro" id="IPR005844">
    <property type="entry name" value="A-D-PHexomutase_a/b/a-I"/>
</dbReference>
<feature type="domain" description="Alpha-D-phosphohexomutase alpha/beta/alpha" evidence="11">
    <location>
        <begin position="285"/>
        <end position="370"/>
    </location>
</feature>
<dbReference type="CDD" id="cd03089">
    <property type="entry name" value="PMM_PGM"/>
    <property type="match status" value="1"/>
</dbReference>
<organism evidence="13 14">
    <name type="scientific">Ostreobium quekettii</name>
    <dbReference type="NCBI Taxonomy" id="121088"/>
    <lineage>
        <taxon>Eukaryota</taxon>
        <taxon>Viridiplantae</taxon>
        <taxon>Chlorophyta</taxon>
        <taxon>core chlorophytes</taxon>
        <taxon>Ulvophyceae</taxon>
        <taxon>TCBD clade</taxon>
        <taxon>Bryopsidales</taxon>
        <taxon>Ostreobineae</taxon>
        <taxon>Ostreobiaceae</taxon>
        <taxon>Ostreobium</taxon>
    </lineage>
</organism>
<evidence type="ECO:0000256" key="1">
    <source>
        <dbReference type="ARBA" id="ARBA00000443"/>
    </source>
</evidence>
<comment type="catalytic activity">
    <reaction evidence="8">
        <text>O-phospho-L-seryl-[protein] + alpha-D-glucose 1-phosphate = alpha-D-glucose 1,6-bisphosphate + L-seryl-[protein]</text>
        <dbReference type="Rhea" id="RHEA:68748"/>
        <dbReference type="Rhea" id="RHEA-COMP:9863"/>
        <dbReference type="Rhea" id="RHEA-COMP:11604"/>
        <dbReference type="ChEBI" id="CHEBI:29999"/>
        <dbReference type="ChEBI" id="CHEBI:58392"/>
        <dbReference type="ChEBI" id="CHEBI:58601"/>
        <dbReference type="ChEBI" id="CHEBI:83421"/>
    </reaction>
</comment>
<dbReference type="GO" id="GO:0004615">
    <property type="term" value="F:phosphomannomutase activity"/>
    <property type="evidence" value="ECO:0007669"/>
    <property type="project" value="TreeGrafter"/>
</dbReference>
<feature type="domain" description="Alpha-D-phosphohexomutase alpha/beta/alpha" evidence="10">
    <location>
        <begin position="95"/>
        <end position="221"/>
    </location>
</feature>
<evidence type="ECO:0000256" key="9">
    <source>
        <dbReference type="SAM" id="MobiDB-lite"/>
    </source>
</evidence>
<dbReference type="EC" id="5.4.2.2" evidence="4"/>
<dbReference type="InterPro" id="IPR005846">
    <property type="entry name" value="A-D-PHexomutase_a/b/a-III"/>
</dbReference>
<evidence type="ECO:0000256" key="5">
    <source>
        <dbReference type="ARBA" id="ARBA00022526"/>
    </source>
</evidence>
<dbReference type="Pfam" id="PF02878">
    <property type="entry name" value="PGM_PMM_I"/>
    <property type="match status" value="1"/>
</dbReference>
<keyword evidence="14" id="KW-1185">Reference proteome</keyword>
<keyword evidence="6" id="KW-0597">Phosphoprotein</keyword>
<evidence type="ECO:0000256" key="8">
    <source>
        <dbReference type="ARBA" id="ARBA00049409"/>
    </source>
</evidence>
<comment type="catalytic activity">
    <reaction evidence="1">
        <text>alpha-D-glucose 1-phosphate = alpha-D-glucose 6-phosphate</text>
        <dbReference type="Rhea" id="RHEA:23536"/>
        <dbReference type="ChEBI" id="CHEBI:58225"/>
        <dbReference type="ChEBI" id="CHEBI:58601"/>
        <dbReference type="EC" id="5.4.2.2"/>
    </reaction>
</comment>
<dbReference type="FunFam" id="3.40.120.10:FF:000010">
    <property type="entry name" value="phosphomannomutase/phosphoglucomutase isoform X1"/>
    <property type="match status" value="1"/>
</dbReference>
<dbReference type="Proteomes" id="UP000708148">
    <property type="component" value="Unassembled WGS sequence"/>
</dbReference>
<dbReference type="Pfam" id="PF02879">
    <property type="entry name" value="PGM_PMM_II"/>
    <property type="match status" value="1"/>
</dbReference>
<feature type="domain" description="Alpha-D-phosphohexomutase alpha/beta/alpha" evidence="12">
    <location>
        <begin position="375"/>
        <end position="478"/>
    </location>
</feature>
<comment type="caution">
    <text evidence="13">The sequence shown here is derived from an EMBL/GenBank/DDBJ whole genome shotgun (WGS) entry which is preliminary data.</text>
</comment>
<dbReference type="PANTHER" id="PTHR42946">
    <property type="entry name" value="PHOSPHOHEXOSE MUTASE"/>
    <property type="match status" value="1"/>
</dbReference>
<evidence type="ECO:0000256" key="4">
    <source>
        <dbReference type="ARBA" id="ARBA00012728"/>
    </source>
</evidence>
<dbReference type="OrthoDB" id="1743979at2759"/>
<comment type="catalytic activity">
    <reaction evidence="7">
        <text>alpha-D-glucose 1,6-bisphosphate + L-seryl-[protein] = O-phospho-L-seryl-[protein] + alpha-D-glucose 6-phosphate</text>
        <dbReference type="Rhea" id="RHEA:68752"/>
        <dbReference type="Rhea" id="RHEA-COMP:9863"/>
        <dbReference type="Rhea" id="RHEA-COMP:11604"/>
        <dbReference type="ChEBI" id="CHEBI:29999"/>
        <dbReference type="ChEBI" id="CHEBI:58225"/>
        <dbReference type="ChEBI" id="CHEBI:58392"/>
        <dbReference type="ChEBI" id="CHEBI:83421"/>
    </reaction>
</comment>
<evidence type="ECO:0000256" key="3">
    <source>
        <dbReference type="ARBA" id="ARBA00010231"/>
    </source>
</evidence>
<protein>
    <recommendedName>
        <fullName evidence="4">phosphoglucomutase (alpha-D-glucose-1,6-bisphosphate-dependent)</fullName>
        <ecNumber evidence="4">5.4.2.2</ecNumber>
    </recommendedName>
</protein>